<evidence type="ECO:0000313" key="2">
    <source>
        <dbReference type="Proteomes" id="UP000828048"/>
    </source>
</evidence>
<proteinExistence type="predicted"/>
<reference evidence="1 2" key="1">
    <citation type="journal article" date="2021" name="Hortic Res">
        <title>High-quality reference genome and annotation aids understanding of berry development for evergreen blueberry (Vaccinium darrowii).</title>
        <authorList>
            <person name="Yu J."/>
            <person name="Hulse-Kemp A.M."/>
            <person name="Babiker E."/>
            <person name="Staton M."/>
        </authorList>
    </citation>
    <scope>NUCLEOTIDE SEQUENCE [LARGE SCALE GENOMIC DNA]</scope>
    <source>
        <strain evidence="2">cv. NJ 8807/NJ 8810</strain>
        <tissue evidence="1">Young leaf</tissue>
    </source>
</reference>
<sequence>MNFKKADGLTLLTNWKKRYDFLMATKKLGPLVTILHVRLLNAMNERLWPQSTSSKPSAEACMKWLDTKQKGCVVYASFRSLASLSKNQMEEIARGLKNSGSYLWVVRDFEESKLPPCFMEETSKAGAIVNWCSQLEVVAHQAVGCFMTHCGWKSTLKALSSGFPLVIVNERNAGFRVKANDKGIITRGDRIAYERRYGGRKEGMSLEGMLFVGKNWPKRSVMKVEALLRTLINLFQKLCN</sequence>
<comment type="caution">
    <text evidence="1">The sequence shown here is derived from an EMBL/GenBank/DDBJ whole genome shotgun (WGS) entry which is preliminary data.</text>
</comment>
<dbReference type="Proteomes" id="UP000828048">
    <property type="component" value="Chromosome 3"/>
</dbReference>
<evidence type="ECO:0000313" key="1">
    <source>
        <dbReference type="EMBL" id="KAH7859258.1"/>
    </source>
</evidence>
<gene>
    <name evidence="1" type="ORF">Vadar_033753</name>
</gene>
<protein>
    <submittedName>
        <fullName evidence="1">Uncharacterized protein</fullName>
    </submittedName>
</protein>
<organism evidence="1 2">
    <name type="scientific">Vaccinium darrowii</name>
    <dbReference type="NCBI Taxonomy" id="229202"/>
    <lineage>
        <taxon>Eukaryota</taxon>
        <taxon>Viridiplantae</taxon>
        <taxon>Streptophyta</taxon>
        <taxon>Embryophyta</taxon>
        <taxon>Tracheophyta</taxon>
        <taxon>Spermatophyta</taxon>
        <taxon>Magnoliopsida</taxon>
        <taxon>eudicotyledons</taxon>
        <taxon>Gunneridae</taxon>
        <taxon>Pentapetalae</taxon>
        <taxon>asterids</taxon>
        <taxon>Ericales</taxon>
        <taxon>Ericaceae</taxon>
        <taxon>Vaccinioideae</taxon>
        <taxon>Vaccinieae</taxon>
        <taxon>Vaccinium</taxon>
    </lineage>
</organism>
<keyword evidence="2" id="KW-1185">Reference proteome</keyword>
<dbReference type="EMBL" id="CM037153">
    <property type="protein sequence ID" value="KAH7859258.1"/>
    <property type="molecule type" value="Genomic_DNA"/>
</dbReference>
<accession>A0ACB7Z0Y8</accession>
<name>A0ACB7Z0Y8_9ERIC</name>